<organism evidence="9 10">
    <name type="scientific">Jimgerdemannia flammicorona</name>
    <dbReference type="NCBI Taxonomy" id="994334"/>
    <lineage>
        <taxon>Eukaryota</taxon>
        <taxon>Fungi</taxon>
        <taxon>Fungi incertae sedis</taxon>
        <taxon>Mucoromycota</taxon>
        <taxon>Mucoromycotina</taxon>
        <taxon>Endogonomycetes</taxon>
        <taxon>Endogonales</taxon>
        <taxon>Endogonaceae</taxon>
        <taxon>Jimgerdemannia</taxon>
    </lineage>
</organism>
<keyword evidence="7" id="KW-0687">Ribonucleoprotein</keyword>
<accession>A0A433PK81</accession>
<dbReference type="GO" id="GO:0000150">
    <property type="term" value="F:DNA strand exchange activity"/>
    <property type="evidence" value="ECO:0007669"/>
    <property type="project" value="InterPro"/>
</dbReference>
<gene>
    <name evidence="9" type="ORF">BC938DRAFT_476111</name>
</gene>
<evidence type="ECO:0000256" key="3">
    <source>
        <dbReference type="ARBA" id="ARBA00022980"/>
    </source>
</evidence>
<evidence type="ECO:0000256" key="7">
    <source>
        <dbReference type="ARBA" id="ARBA00023274"/>
    </source>
</evidence>
<evidence type="ECO:0000256" key="8">
    <source>
        <dbReference type="ARBA" id="ARBA00035185"/>
    </source>
</evidence>
<keyword evidence="10" id="KW-1185">Reference proteome</keyword>
<evidence type="ECO:0000256" key="2">
    <source>
        <dbReference type="ARBA" id="ARBA00010741"/>
    </source>
</evidence>
<evidence type="ECO:0000256" key="5">
    <source>
        <dbReference type="ARBA" id="ARBA00023128"/>
    </source>
</evidence>
<dbReference type="Proteomes" id="UP000274822">
    <property type="component" value="Unassembled WGS sequence"/>
</dbReference>
<dbReference type="AlphaFoldDB" id="A0A433PK81"/>
<protein>
    <recommendedName>
        <fullName evidence="8">Large ribosomal subunit protein mL67</fullName>
    </recommendedName>
</protein>
<evidence type="ECO:0000313" key="10">
    <source>
        <dbReference type="Proteomes" id="UP000274822"/>
    </source>
</evidence>
<dbReference type="EMBL" id="RBNJ01022636">
    <property type="protein sequence ID" value="RUS17952.1"/>
    <property type="molecule type" value="Genomic_DNA"/>
</dbReference>
<dbReference type="GO" id="GO:0003735">
    <property type="term" value="F:structural constituent of ribosome"/>
    <property type="evidence" value="ECO:0007669"/>
    <property type="project" value="TreeGrafter"/>
</dbReference>
<proteinExistence type="inferred from homology"/>
<dbReference type="PANTHER" id="PTHR28184:SF1">
    <property type="entry name" value="LARGE RIBOSOMAL SUBUNIT PROTEIN ML67"/>
    <property type="match status" value="1"/>
</dbReference>
<evidence type="ECO:0000256" key="1">
    <source>
        <dbReference type="ARBA" id="ARBA00004173"/>
    </source>
</evidence>
<dbReference type="GO" id="GO:0005739">
    <property type="term" value="C:mitochondrion"/>
    <property type="evidence" value="ECO:0007669"/>
    <property type="project" value="UniProtKB-SubCell"/>
</dbReference>
<dbReference type="InterPro" id="IPR024629">
    <property type="entry name" value="Ribosomal_mL67"/>
</dbReference>
<comment type="similarity">
    <text evidence="2">Belongs to the mitochondrion-specific ribosomal protein mL67 family.</text>
</comment>
<evidence type="ECO:0000256" key="4">
    <source>
        <dbReference type="ARBA" id="ARBA00023015"/>
    </source>
</evidence>
<reference evidence="9 10" key="1">
    <citation type="journal article" date="2018" name="New Phytol.">
        <title>Phylogenomics of Endogonaceae and evolution of mycorrhizas within Mucoromycota.</title>
        <authorList>
            <person name="Chang Y."/>
            <person name="Desiro A."/>
            <person name="Na H."/>
            <person name="Sandor L."/>
            <person name="Lipzen A."/>
            <person name="Clum A."/>
            <person name="Barry K."/>
            <person name="Grigoriev I.V."/>
            <person name="Martin F.M."/>
            <person name="Stajich J.E."/>
            <person name="Smith M.E."/>
            <person name="Bonito G."/>
            <person name="Spatafora J.W."/>
        </authorList>
    </citation>
    <scope>NUCLEOTIDE SEQUENCE [LARGE SCALE GENOMIC DNA]</scope>
    <source>
        <strain evidence="9 10">AD002</strain>
    </source>
</reference>
<dbReference type="Pfam" id="PF12829">
    <property type="entry name" value="Mhr1"/>
    <property type="match status" value="1"/>
</dbReference>
<keyword evidence="3" id="KW-0689">Ribosomal protein</keyword>
<dbReference type="GO" id="GO:0005840">
    <property type="term" value="C:ribosome"/>
    <property type="evidence" value="ECO:0007669"/>
    <property type="project" value="UniProtKB-KW"/>
</dbReference>
<keyword evidence="5" id="KW-0496">Mitochondrion</keyword>
<sequence>MEDVTVDCSPCYEFWIFGQRWMQSTMAASNTGKALYLYRHVQTRQVLVSLRQNMKNKTLRQYFDETARPLHLRKDHWAPLAVVTGFDTDATAQAAHDALLWRTKERQRTKMTSPKHINMKRRLRVPIEQNQLDESLISLREALEKVTSERAPQNLSVFWEKSSYIGKALKMETMDVMVAKYGKENAEKYSEETAQWPAGVYHHILELKRSRMIENPELRVRRGVEDRVYEEVEEREENEEKKEERE</sequence>
<keyword evidence="6" id="KW-0804">Transcription</keyword>
<dbReference type="GO" id="GO:0003697">
    <property type="term" value="F:single-stranded DNA binding"/>
    <property type="evidence" value="ECO:0007669"/>
    <property type="project" value="InterPro"/>
</dbReference>
<evidence type="ECO:0000313" key="9">
    <source>
        <dbReference type="EMBL" id="RUS17952.1"/>
    </source>
</evidence>
<dbReference type="GO" id="GO:1990904">
    <property type="term" value="C:ribonucleoprotein complex"/>
    <property type="evidence" value="ECO:0007669"/>
    <property type="project" value="UniProtKB-KW"/>
</dbReference>
<evidence type="ECO:0000256" key="6">
    <source>
        <dbReference type="ARBA" id="ARBA00023163"/>
    </source>
</evidence>
<comment type="caution">
    <text evidence="9">The sequence shown here is derived from an EMBL/GenBank/DDBJ whole genome shotgun (WGS) entry which is preliminary data.</text>
</comment>
<keyword evidence="4" id="KW-0805">Transcription regulation</keyword>
<comment type="subcellular location">
    <subcellularLocation>
        <location evidence="1">Mitochondrion</location>
    </subcellularLocation>
</comment>
<name>A0A433PK81_9FUNG</name>
<dbReference type="PANTHER" id="PTHR28184">
    <property type="entry name" value="MITOCHONDRIAL HOMOLOGOUS RECOMBINATION PROTEIN 1"/>
    <property type="match status" value="1"/>
</dbReference>